<evidence type="ECO:0000313" key="3">
    <source>
        <dbReference type="Proteomes" id="UP000829494"/>
    </source>
</evidence>
<feature type="transmembrane region" description="Helical" evidence="1">
    <location>
        <begin position="75"/>
        <end position="95"/>
    </location>
</feature>
<keyword evidence="3" id="KW-1185">Reference proteome</keyword>
<keyword evidence="1" id="KW-1133">Transmembrane helix</keyword>
<evidence type="ECO:0000256" key="1">
    <source>
        <dbReference type="SAM" id="Phobius"/>
    </source>
</evidence>
<accession>A0ABY3ZEM8</accession>
<feature type="transmembrane region" description="Helical" evidence="1">
    <location>
        <begin position="17"/>
        <end position="36"/>
    </location>
</feature>
<name>A0ABY3ZEM8_STRRM</name>
<geneLocation type="plasmid" evidence="2 3">
    <name>pSRIMR7</name>
</geneLocation>
<proteinExistence type="predicted"/>
<keyword evidence="1" id="KW-0812">Transmembrane</keyword>
<organism evidence="2 3">
    <name type="scientific">Streptomyces rimosus subsp. rimosus</name>
    <dbReference type="NCBI Taxonomy" id="132474"/>
    <lineage>
        <taxon>Bacteria</taxon>
        <taxon>Bacillati</taxon>
        <taxon>Actinomycetota</taxon>
        <taxon>Actinomycetes</taxon>
        <taxon>Kitasatosporales</taxon>
        <taxon>Streptomycetaceae</taxon>
        <taxon>Streptomyces</taxon>
    </lineage>
</organism>
<feature type="transmembrane region" description="Helical" evidence="1">
    <location>
        <begin position="48"/>
        <end position="68"/>
    </location>
</feature>
<gene>
    <name evidence="2" type="ORF">SRIMR7_41470</name>
</gene>
<dbReference type="PROSITE" id="PS51257">
    <property type="entry name" value="PROKAR_LIPOPROTEIN"/>
    <property type="match status" value="1"/>
</dbReference>
<sequence>MTDSRVGTAHGTKSVEANLWGSALVFSCLCLLSRVGRTAALFDWLDNITVVLYLLGWVGPIAALGMCITMRCRPWPGAIVPVAVHIALGLVYAGIGWN</sequence>
<keyword evidence="2" id="KW-0614">Plasmid</keyword>
<dbReference type="EMBL" id="CP094299">
    <property type="protein sequence ID" value="UNZ08639.1"/>
    <property type="molecule type" value="Genomic_DNA"/>
</dbReference>
<evidence type="ECO:0000313" key="2">
    <source>
        <dbReference type="EMBL" id="UNZ08639.1"/>
    </source>
</evidence>
<reference evidence="2 3" key="1">
    <citation type="submission" date="2022-03" db="EMBL/GenBank/DDBJ databases">
        <title>Complete genome of Streptomyces rimosus ssp. rimosus R7 (=ATCC 10970).</title>
        <authorList>
            <person name="Beganovic S."/>
            <person name="Ruckert C."/>
            <person name="Busche T."/>
            <person name="Kalinowski J."/>
            <person name="Wittmann C."/>
        </authorList>
    </citation>
    <scope>NUCLEOTIDE SEQUENCE [LARGE SCALE GENOMIC DNA]</scope>
    <source>
        <strain evidence="2 3">R7</strain>
        <plasmid evidence="2 3">pSRIMR7</plasmid>
    </source>
</reference>
<protein>
    <recommendedName>
        <fullName evidence="4">Integral membrane protein</fullName>
    </recommendedName>
</protein>
<evidence type="ECO:0008006" key="4">
    <source>
        <dbReference type="Google" id="ProtNLM"/>
    </source>
</evidence>
<keyword evidence="1" id="KW-0472">Membrane</keyword>
<dbReference type="Proteomes" id="UP000829494">
    <property type="component" value="Plasmid pSRIMR7"/>
</dbReference>